<accession>A0A645E004</accession>
<proteinExistence type="predicted"/>
<comment type="caution">
    <text evidence="1">The sequence shown here is derived from an EMBL/GenBank/DDBJ whole genome shotgun (WGS) entry which is preliminary data.</text>
</comment>
<evidence type="ECO:0000313" key="1">
    <source>
        <dbReference type="EMBL" id="MPM95114.1"/>
    </source>
</evidence>
<dbReference type="AlphaFoldDB" id="A0A645E004"/>
<gene>
    <name evidence="1" type="ORF">SDC9_142265</name>
</gene>
<name>A0A645E004_9ZZZZ</name>
<organism evidence="1">
    <name type="scientific">bioreactor metagenome</name>
    <dbReference type="NCBI Taxonomy" id="1076179"/>
    <lineage>
        <taxon>unclassified sequences</taxon>
        <taxon>metagenomes</taxon>
        <taxon>ecological metagenomes</taxon>
    </lineage>
</organism>
<protein>
    <submittedName>
        <fullName evidence="1">Uncharacterized protein</fullName>
    </submittedName>
</protein>
<reference evidence="1" key="1">
    <citation type="submission" date="2019-08" db="EMBL/GenBank/DDBJ databases">
        <authorList>
            <person name="Kucharzyk K."/>
            <person name="Murdoch R.W."/>
            <person name="Higgins S."/>
            <person name="Loffler F."/>
        </authorList>
    </citation>
    <scope>NUCLEOTIDE SEQUENCE</scope>
</reference>
<sequence>MHHDALLARPDGFTNADLLGALGDGNQHDVHDADAADEERDCRNAAKQQRKRARDGAHRIRDAAHVHEPEGVLILMEPREHKAIDLTLRVVRVACGGNRQRRDIRLIRHAGFDRERRIGGVSADHRGEERFILLQNTDDEEIAPAYGDLFTNRVCFAKQLFRCVVGKHRHIGSILHVRTLEEATVFQFQPLYIIICRGCAIQGNRHVRITEFCGGVHAAGRGGIANCAEGCNLVEILQPNRRTLVVPHVDGDHVVA</sequence>
<dbReference type="EMBL" id="VSSQ01041645">
    <property type="protein sequence ID" value="MPM95114.1"/>
    <property type="molecule type" value="Genomic_DNA"/>
</dbReference>